<dbReference type="EMBL" id="CAJNNW010007464">
    <property type="protein sequence ID" value="CAE8649285.1"/>
    <property type="molecule type" value="Genomic_DNA"/>
</dbReference>
<sequence>FAVGAETSSRGWLLFVVVSAAHPIMVSGSHKAQVAPHLRSEALVTSRSSRSLGSETAEGQEPDANMSGWGQLARASSPSRSVASSTKGKRLKKGDILKNKQGKAGPAKWSPCLICLKTPKEEKEWSEIDARGNPTGNSCSLDLSVVLEGWPGLTFETASSRYHDKADKLFRPAFNAAKSVKMTLLKSETAVTLAPPSCVRHFSQARRVIYWEAGFVQESDVVRLTSHSSRGLKMGKVYTVDLEDGSVLMKGWQISLRGLPADELASLRKIRMETVIGVNHDEILLEQKTQLRQGQGVDLYQYARKKVVENDDAWVRSANRILLLTVEQLKRKAAQLDK</sequence>
<feature type="signal peptide" evidence="2">
    <location>
        <begin position="1"/>
        <end position="28"/>
    </location>
</feature>
<evidence type="ECO:0000313" key="4">
    <source>
        <dbReference type="Proteomes" id="UP000626109"/>
    </source>
</evidence>
<feature type="non-terminal residue" evidence="3">
    <location>
        <position position="338"/>
    </location>
</feature>
<name>A0A813IEI7_POLGL</name>
<dbReference type="AlphaFoldDB" id="A0A813IEI7"/>
<protein>
    <submittedName>
        <fullName evidence="3">Uncharacterized protein</fullName>
    </submittedName>
</protein>
<keyword evidence="2" id="KW-0732">Signal</keyword>
<reference evidence="3" key="1">
    <citation type="submission" date="2021-02" db="EMBL/GenBank/DDBJ databases">
        <authorList>
            <person name="Dougan E. K."/>
            <person name="Rhodes N."/>
            <person name="Thang M."/>
            <person name="Chan C."/>
        </authorList>
    </citation>
    <scope>NUCLEOTIDE SEQUENCE</scope>
</reference>
<feature type="compositionally biased region" description="Polar residues" evidence="1">
    <location>
        <begin position="43"/>
        <end position="54"/>
    </location>
</feature>
<evidence type="ECO:0000256" key="2">
    <source>
        <dbReference type="SAM" id="SignalP"/>
    </source>
</evidence>
<feature type="compositionally biased region" description="Low complexity" evidence="1">
    <location>
        <begin position="73"/>
        <end position="85"/>
    </location>
</feature>
<evidence type="ECO:0000313" key="3">
    <source>
        <dbReference type="EMBL" id="CAE8649285.1"/>
    </source>
</evidence>
<organism evidence="3 4">
    <name type="scientific">Polarella glacialis</name>
    <name type="common">Dinoflagellate</name>
    <dbReference type="NCBI Taxonomy" id="89957"/>
    <lineage>
        <taxon>Eukaryota</taxon>
        <taxon>Sar</taxon>
        <taxon>Alveolata</taxon>
        <taxon>Dinophyceae</taxon>
        <taxon>Suessiales</taxon>
        <taxon>Suessiaceae</taxon>
        <taxon>Polarella</taxon>
    </lineage>
</organism>
<feature type="non-terminal residue" evidence="3">
    <location>
        <position position="1"/>
    </location>
</feature>
<comment type="caution">
    <text evidence="3">The sequence shown here is derived from an EMBL/GenBank/DDBJ whole genome shotgun (WGS) entry which is preliminary data.</text>
</comment>
<feature type="chain" id="PRO_5032357126" evidence="2">
    <location>
        <begin position="29"/>
        <end position="338"/>
    </location>
</feature>
<feature type="region of interest" description="Disordered" evidence="1">
    <location>
        <begin position="40"/>
        <end position="106"/>
    </location>
</feature>
<dbReference type="Proteomes" id="UP000626109">
    <property type="component" value="Unassembled WGS sequence"/>
</dbReference>
<proteinExistence type="predicted"/>
<gene>
    <name evidence="3" type="ORF">PGLA2088_LOCUS7282</name>
</gene>
<evidence type="ECO:0000256" key="1">
    <source>
        <dbReference type="SAM" id="MobiDB-lite"/>
    </source>
</evidence>
<accession>A0A813IEI7</accession>